<sequence length="358" mass="37407">MPVLSPVVDLESGAVLAVEATLPAAARGPVDVSVEAERLAAVGRRVAAQEPLLPLVLPVPAAAAAASPQVPGLLETALRRSGRRPRDVTLMLGADLADLGRSDVVRAVRHARGAGFRCAFGTDVLSPDLILDMEPFLFRFSPETVAGLPGDERRVAKVEGLARIGRGGGVFPLAAGVATVEQLAALREAGVRLGSGPLFADEGWAPGVRVRQIPEMPVRGGGLDLNGGPRVTEFIRPPADMPLDAKAEEVLEVFTNDPALNSVILIDHRERPAAVLDRARFLLAVTGPYGHALHAGRPAERLADPPRTIPRHAPALVALREAGASGDRVYDDLVAVNEFGQVAGVVHVGDLIAALSGH</sequence>
<dbReference type="EMBL" id="JACHDB010000001">
    <property type="protein sequence ID" value="MBB5430740.1"/>
    <property type="molecule type" value="Genomic_DNA"/>
</dbReference>
<reference evidence="2 3" key="1">
    <citation type="submission" date="2020-08" db="EMBL/GenBank/DDBJ databases">
        <title>Sequencing the genomes of 1000 actinobacteria strains.</title>
        <authorList>
            <person name="Klenk H.-P."/>
        </authorList>
    </citation>
    <scope>NUCLEOTIDE SEQUENCE [LARGE SCALE GENOMIC DNA]</scope>
    <source>
        <strain evidence="2 3">DSM 44551</strain>
    </source>
</reference>
<organism evidence="2 3">
    <name type="scientific">Nocardiopsis composta</name>
    <dbReference type="NCBI Taxonomy" id="157465"/>
    <lineage>
        <taxon>Bacteria</taxon>
        <taxon>Bacillati</taxon>
        <taxon>Actinomycetota</taxon>
        <taxon>Actinomycetes</taxon>
        <taxon>Streptosporangiales</taxon>
        <taxon>Nocardiopsidaceae</taxon>
        <taxon>Nocardiopsis</taxon>
    </lineage>
</organism>
<protein>
    <submittedName>
        <fullName evidence="2">EAL domain-containing protein (Putative c-di-GMP-specific phosphodiesterase class I)</fullName>
    </submittedName>
</protein>
<dbReference type="RefSeq" id="WP_221331444.1">
    <property type="nucleotide sequence ID" value="NZ_BAAAJD010000199.1"/>
</dbReference>
<gene>
    <name evidence="2" type="ORF">HDA36_000824</name>
</gene>
<feature type="domain" description="EAL" evidence="1">
    <location>
        <begin position="39"/>
        <end position="200"/>
    </location>
</feature>
<proteinExistence type="predicted"/>
<dbReference type="InterPro" id="IPR001633">
    <property type="entry name" value="EAL_dom"/>
</dbReference>
<name>A0A7W8QJ93_9ACTN</name>
<dbReference type="SUPFAM" id="SSF141868">
    <property type="entry name" value="EAL domain-like"/>
    <property type="match status" value="1"/>
</dbReference>
<keyword evidence="3" id="KW-1185">Reference proteome</keyword>
<dbReference type="AlphaFoldDB" id="A0A7W8QJ93"/>
<dbReference type="Pfam" id="PF00563">
    <property type="entry name" value="EAL"/>
    <property type="match status" value="1"/>
</dbReference>
<evidence type="ECO:0000313" key="2">
    <source>
        <dbReference type="EMBL" id="MBB5430740.1"/>
    </source>
</evidence>
<dbReference type="Gene3D" id="3.20.20.450">
    <property type="entry name" value="EAL domain"/>
    <property type="match status" value="1"/>
</dbReference>
<dbReference type="InterPro" id="IPR035919">
    <property type="entry name" value="EAL_sf"/>
</dbReference>
<dbReference type="Proteomes" id="UP000572635">
    <property type="component" value="Unassembled WGS sequence"/>
</dbReference>
<comment type="caution">
    <text evidence="2">The sequence shown here is derived from an EMBL/GenBank/DDBJ whole genome shotgun (WGS) entry which is preliminary data.</text>
</comment>
<evidence type="ECO:0000259" key="1">
    <source>
        <dbReference type="Pfam" id="PF00563"/>
    </source>
</evidence>
<accession>A0A7W8QJ93</accession>
<evidence type="ECO:0000313" key="3">
    <source>
        <dbReference type="Proteomes" id="UP000572635"/>
    </source>
</evidence>